<evidence type="ECO:0000256" key="4">
    <source>
        <dbReference type="ARBA" id="ARBA00022741"/>
    </source>
</evidence>
<dbReference type="GO" id="GO:0005524">
    <property type="term" value="F:ATP binding"/>
    <property type="evidence" value="ECO:0007669"/>
    <property type="project" value="UniProtKB-UniRule"/>
</dbReference>
<evidence type="ECO:0000256" key="2">
    <source>
        <dbReference type="ARBA" id="ARBA00022490"/>
    </source>
</evidence>
<gene>
    <name evidence="9 13" type="primary">argS</name>
    <name evidence="13" type="ORF">FEAC_06960</name>
</gene>
<dbReference type="SMART" id="SM01016">
    <property type="entry name" value="Arg_tRNA_synt_N"/>
    <property type="match status" value="1"/>
</dbReference>
<protein>
    <recommendedName>
        <fullName evidence="9">Arginine--tRNA ligase</fullName>
        <ecNumber evidence="9">6.1.1.19</ecNumber>
    </recommendedName>
    <alternativeName>
        <fullName evidence="9">Arginyl-tRNA synthetase</fullName>
        <shortName evidence="9">ArgRS</shortName>
    </alternativeName>
</protein>
<keyword evidence="5 9" id="KW-0067">ATP-binding</keyword>
<keyword evidence="4 9" id="KW-0547">Nucleotide-binding</keyword>
<comment type="catalytic activity">
    <reaction evidence="8 9">
        <text>tRNA(Arg) + L-arginine + ATP = L-arginyl-tRNA(Arg) + AMP + diphosphate</text>
        <dbReference type="Rhea" id="RHEA:20301"/>
        <dbReference type="Rhea" id="RHEA-COMP:9658"/>
        <dbReference type="Rhea" id="RHEA-COMP:9673"/>
        <dbReference type="ChEBI" id="CHEBI:30616"/>
        <dbReference type="ChEBI" id="CHEBI:32682"/>
        <dbReference type="ChEBI" id="CHEBI:33019"/>
        <dbReference type="ChEBI" id="CHEBI:78442"/>
        <dbReference type="ChEBI" id="CHEBI:78513"/>
        <dbReference type="ChEBI" id="CHEBI:456215"/>
        <dbReference type="EC" id="6.1.1.19"/>
    </reaction>
</comment>
<keyword evidence="14" id="KW-1185">Reference proteome</keyword>
<dbReference type="PROSITE" id="PS00178">
    <property type="entry name" value="AA_TRNA_LIGASE_I"/>
    <property type="match status" value="1"/>
</dbReference>
<evidence type="ECO:0000259" key="11">
    <source>
        <dbReference type="SMART" id="SM00836"/>
    </source>
</evidence>
<dbReference type="PANTHER" id="PTHR11956">
    <property type="entry name" value="ARGINYL-TRNA SYNTHETASE"/>
    <property type="match status" value="1"/>
</dbReference>
<dbReference type="GO" id="GO:0006420">
    <property type="term" value="P:arginyl-tRNA aminoacylation"/>
    <property type="evidence" value="ECO:0007669"/>
    <property type="project" value="UniProtKB-UniRule"/>
</dbReference>
<evidence type="ECO:0000256" key="8">
    <source>
        <dbReference type="ARBA" id="ARBA00049339"/>
    </source>
</evidence>
<sequence length="540" mass="58818">MAIADRLLALVHTAAQDSFDTLRADPTTFKAVTVDEPSSPEHGDYATNAALVLAKQVGQQPRRVAELLADRLRGESMIDRIDIAGPGFLNFWITPLALSGEIAALLAGGNEYLRPDLGHGATVQVEFVSANPTGPLHVGNGWLATYGDALSRLLEFVNYRVTKEYYVNDTGGQIRQLGASIIAVRNGDEVPEGGYQGAYISDLAGRYKGSDDVVEAGSWAVPIILELIRVTLGHLGIEMDSWFSQASIEESGDVADVVAKLEERGAIYDHDGALWFASERFGDTRDRVMRKSNGDFTYLAGDIAYHYNKLVVRDYSLVIDVFGADHHGQVASMMAAIRALGIDESRLEIKLGQMVSLLEQGQAVKFSKRAGTAIPLDWLVQELGRDATRLLILSSSIDRASQIDLAQAKSQSMENPVFYIQYAHARIAALLRNAENQGVRVEDVSTQSLATLTHPREAALMKDLIRLESVIVRAAVERAPHKVVGWLMQTASDFHGFYHDCPVLTAAPIERDGRLMLARAAQLAIATALGLLGVVPLEEM</sequence>
<dbReference type="SUPFAM" id="SSF47323">
    <property type="entry name" value="Anticodon-binding domain of a subclass of class I aminoacyl-tRNA synthetases"/>
    <property type="match status" value="1"/>
</dbReference>
<dbReference type="AlphaFoldDB" id="A0A0D8FYN6"/>
<dbReference type="InterPro" id="IPR001412">
    <property type="entry name" value="aa-tRNA-synth_I_CS"/>
</dbReference>
<reference evidence="13 14" key="1">
    <citation type="submission" date="2015-01" db="EMBL/GenBank/DDBJ databases">
        <title>Draft genome of the acidophilic iron oxidizer Ferrimicrobium acidiphilum strain T23.</title>
        <authorList>
            <person name="Poehlein A."/>
            <person name="Eisen S."/>
            <person name="Schloemann M."/>
            <person name="Johnson B.D."/>
            <person name="Daniel R."/>
            <person name="Muehling M."/>
        </authorList>
    </citation>
    <scope>NUCLEOTIDE SEQUENCE [LARGE SCALE GENOMIC DNA]</scope>
    <source>
        <strain evidence="13 14">T23</strain>
    </source>
</reference>
<evidence type="ECO:0000256" key="6">
    <source>
        <dbReference type="ARBA" id="ARBA00022917"/>
    </source>
</evidence>
<name>A0A0D8FYN6_9ACTN</name>
<keyword evidence="2 9" id="KW-0963">Cytoplasm</keyword>
<dbReference type="InterPro" id="IPR005148">
    <property type="entry name" value="Arg-tRNA-synth_N"/>
</dbReference>
<evidence type="ECO:0000256" key="3">
    <source>
        <dbReference type="ARBA" id="ARBA00022598"/>
    </source>
</evidence>
<evidence type="ECO:0000259" key="12">
    <source>
        <dbReference type="SMART" id="SM01016"/>
    </source>
</evidence>
<comment type="caution">
    <text evidence="13">The sequence shown here is derived from an EMBL/GenBank/DDBJ whole genome shotgun (WGS) entry which is preliminary data.</text>
</comment>
<evidence type="ECO:0000256" key="1">
    <source>
        <dbReference type="ARBA" id="ARBA00005594"/>
    </source>
</evidence>
<dbReference type="InterPro" id="IPR001278">
    <property type="entry name" value="Arg-tRNA-ligase"/>
</dbReference>
<dbReference type="eggNOG" id="COG0018">
    <property type="taxonomic scope" value="Bacteria"/>
</dbReference>
<dbReference type="Proteomes" id="UP000032336">
    <property type="component" value="Unassembled WGS sequence"/>
</dbReference>
<dbReference type="Gene3D" id="1.10.730.10">
    <property type="entry name" value="Isoleucyl-tRNA Synthetase, Domain 1"/>
    <property type="match status" value="1"/>
</dbReference>
<dbReference type="Pfam" id="PF03485">
    <property type="entry name" value="Arg_tRNA_synt_N"/>
    <property type="match status" value="1"/>
</dbReference>
<keyword evidence="7 9" id="KW-0030">Aminoacyl-tRNA synthetase</keyword>
<dbReference type="GO" id="GO:0005737">
    <property type="term" value="C:cytoplasm"/>
    <property type="evidence" value="ECO:0007669"/>
    <property type="project" value="UniProtKB-SubCell"/>
</dbReference>
<dbReference type="InterPro" id="IPR009080">
    <property type="entry name" value="tRNAsynth_Ia_anticodon-bd"/>
</dbReference>
<dbReference type="GO" id="GO:0004814">
    <property type="term" value="F:arginine-tRNA ligase activity"/>
    <property type="evidence" value="ECO:0007669"/>
    <property type="project" value="UniProtKB-UniRule"/>
</dbReference>
<accession>A0A0D8FYN6</accession>
<comment type="subunit">
    <text evidence="9">Monomer.</text>
</comment>
<dbReference type="PANTHER" id="PTHR11956:SF5">
    <property type="entry name" value="ARGININE--TRNA LIGASE, CYTOPLASMIC"/>
    <property type="match status" value="1"/>
</dbReference>
<dbReference type="Pfam" id="PF05746">
    <property type="entry name" value="DALR_1"/>
    <property type="match status" value="1"/>
</dbReference>
<dbReference type="RefSeq" id="WP_052565410.1">
    <property type="nucleotide sequence ID" value="NZ_JQKF01000003.1"/>
</dbReference>
<dbReference type="PRINTS" id="PR01038">
    <property type="entry name" value="TRNASYNTHARG"/>
</dbReference>
<comment type="similarity">
    <text evidence="1 9 10">Belongs to the class-I aminoacyl-tRNA synthetase family.</text>
</comment>
<dbReference type="CDD" id="cd00671">
    <property type="entry name" value="ArgRS_core"/>
    <property type="match status" value="1"/>
</dbReference>
<dbReference type="STRING" id="1121877.FEAC_06960"/>
<dbReference type="Gene3D" id="3.30.1360.70">
    <property type="entry name" value="Arginyl tRNA synthetase N-terminal domain"/>
    <property type="match status" value="1"/>
</dbReference>
<keyword evidence="3 9" id="KW-0436">Ligase</keyword>
<feature type="domain" description="DALR anticodon binding" evidence="11">
    <location>
        <begin position="420"/>
        <end position="540"/>
    </location>
</feature>
<dbReference type="HAMAP" id="MF_00123">
    <property type="entry name" value="Arg_tRNA_synth"/>
    <property type="match status" value="1"/>
</dbReference>
<evidence type="ECO:0000256" key="7">
    <source>
        <dbReference type="ARBA" id="ARBA00023146"/>
    </source>
</evidence>
<proteinExistence type="inferred from homology"/>
<feature type="short sequence motif" description="'HIGH' region" evidence="9">
    <location>
        <begin position="130"/>
        <end position="140"/>
    </location>
</feature>
<comment type="subcellular location">
    <subcellularLocation>
        <location evidence="9">Cytoplasm</location>
    </subcellularLocation>
</comment>
<dbReference type="SUPFAM" id="SSF55190">
    <property type="entry name" value="Arginyl-tRNA synthetase (ArgRS), N-terminal 'additional' domain"/>
    <property type="match status" value="1"/>
</dbReference>
<dbReference type="PATRIC" id="fig|1121877.4.peg.742"/>
<dbReference type="InterPro" id="IPR036695">
    <property type="entry name" value="Arg-tRNA-synth_N_sf"/>
</dbReference>
<evidence type="ECO:0000313" key="13">
    <source>
        <dbReference type="EMBL" id="KJE77587.1"/>
    </source>
</evidence>
<feature type="domain" description="Arginyl tRNA synthetase N-terminal" evidence="12">
    <location>
        <begin position="5"/>
        <end position="93"/>
    </location>
</feature>
<dbReference type="EMBL" id="JXUW01000004">
    <property type="protein sequence ID" value="KJE77587.1"/>
    <property type="molecule type" value="Genomic_DNA"/>
</dbReference>
<keyword evidence="6 9" id="KW-0648">Protein biosynthesis</keyword>
<dbReference type="InterPro" id="IPR008909">
    <property type="entry name" value="DALR_anticod-bd"/>
</dbReference>
<dbReference type="Gene3D" id="3.40.50.620">
    <property type="entry name" value="HUPs"/>
    <property type="match status" value="1"/>
</dbReference>
<dbReference type="EC" id="6.1.1.19" evidence="9"/>
<dbReference type="Pfam" id="PF00750">
    <property type="entry name" value="tRNA-synt_1d"/>
    <property type="match status" value="2"/>
</dbReference>
<evidence type="ECO:0000256" key="9">
    <source>
        <dbReference type="HAMAP-Rule" id="MF_00123"/>
    </source>
</evidence>
<dbReference type="NCBIfam" id="TIGR00456">
    <property type="entry name" value="argS"/>
    <property type="match status" value="1"/>
</dbReference>
<dbReference type="SMART" id="SM00836">
    <property type="entry name" value="DALR_1"/>
    <property type="match status" value="1"/>
</dbReference>
<dbReference type="InterPro" id="IPR035684">
    <property type="entry name" value="ArgRS_core"/>
</dbReference>
<dbReference type="InterPro" id="IPR014729">
    <property type="entry name" value="Rossmann-like_a/b/a_fold"/>
</dbReference>
<dbReference type="GeneID" id="78371996"/>
<evidence type="ECO:0000256" key="5">
    <source>
        <dbReference type="ARBA" id="ARBA00022840"/>
    </source>
</evidence>
<dbReference type="SUPFAM" id="SSF52374">
    <property type="entry name" value="Nucleotidylyl transferase"/>
    <property type="match status" value="1"/>
</dbReference>
<evidence type="ECO:0000313" key="14">
    <source>
        <dbReference type="Proteomes" id="UP000032336"/>
    </source>
</evidence>
<organism evidence="13 14">
    <name type="scientific">Ferrimicrobium acidiphilum DSM 19497</name>
    <dbReference type="NCBI Taxonomy" id="1121877"/>
    <lineage>
        <taxon>Bacteria</taxon>
        <taxon>Bacillati</taxon>
        <taxon>Actinomycetota</taxon>
        <taxon>Acidimicrobiia</taxon>
        <taxon>Acidimicrobiales</taxon>
        <taxon>Acidimicrobiaceae</taxon>
        <taxon>Ferrimicrobium</taxon>
    </lineage>
</organism>
<evidence type="ECO:0000256" key="10">
    <source>
        <dbReference type="RuleBase" id="RU363038"/>
    </source>
</evidence>